<gene>
    <name evidence="4" type="ORF">ACFQRB_19785</name>
</gene>
<dbReference type="SMART" id="SM00849">
    <property type="entry name" value="Lactamase_B"/>
    <property type="match status" value="1"/>
</dbReference>
<evidence type="ECO:0000313" key="5">
    <source>
        <dbReference type="Proteomes" id="UP001596368"/>
    </source>
</evidence>
<dbReference type="Proteomes" id="UP001596368">
    <property type="component" value="Unassembled WGS sequence"/>
</dbReference>
<sequence length="250" mass="26319">MSFPFGPTEALTDERRTALEALADLDRPIRTICGKGVTSANLAVRLDRAGYTDVAAVSGGCVTGTNCTRRPRGPWEGLVVVQFGRRGKGCLSYLVADERVGEAVVIDPGRHLDRYLTVAGERGLAITAVLDTHVHADHISGGRALADRLGVPYRLGAGAGERDAAVEYDPLADGEAVPVGDATLEAMETPGHTSELVSYRLGDHAVFTGDALFVDSLGRTEPSSARPARPTARGWRITRSTSGSVGSRPG</sequence>
<dbReference type="SUPFAM" id="SSF56281">
    <property type="entry name" value="Metallo-hydrolase/oxidoreductase"/>
    <property type="match status" value="1"/>
</dbReference>
<dbReference type="InterPro" id="IPR036866">
    <property type="entry name" value="RibonucZ/Hydroxyglut_hydro"/>
</dbReference>
<dbReference type="CDD" id="cd07724">
    <property type="entry name" value="POD-like_MBL-fold"/>
    <property type="match status" value="1"/>
</dbReference>
<dbReference type="SUPFAM" id="SSF52821">
    <property type="entry name" value="Rhodanese/Cell cycle control phosphatase"/>
    <property type="match status" value="1"/>
</dbReference>
<reference evidence="4 5" key="1">
    <citation type="journal article" date="2019" name="Int. J. Syst. Evol. Microbiol.">
        <title>The Global Catalogue of Microorganisms (GCM) 10K type strain sequencing project: providing services to taxonomists for standard genome sequencing and annotation.</title>
        <authorList>
            <consortium name="The Broad Institute Genomics Platform"/>
            <consortium name="The Broad Institute Genome Sequencing Center for Infectious Disease"/>
            <person name="Wu L."/>
            <person name="Ma J."/>
        </authorList>
    </citation>
    <scope>NUCLEOTIDE SEQUENCE [LARGE SCALE GENOMIC DNA]</scope>
    <source>
        <strain evidence="4 5">DT92</strain>
    </source>
</reference>
<dbReference type="Pfam" id="PF00753">
    <property type="entry name" value="Lactamase_B"/>
    <property type="match status" value="1"/>
</dbReference>
<dbReference type="InterPro" id="IPR044528">
    <property type="entry name" value="POD-like_MBL-fold"/>
</dbReference>
<dbReference type="InterPro" id="IPR001763">
    <property type="entry name" value="Rhodanese-like_dom"/>
</dbReference>
<dbReference type="Gene3D" id="3.40.250.10">
    <property type="entry name" value="Rhodanese-like domain"/>
    <property type="match status" value="1"/>
</dbReference>
<keyword evidence="5" id="KW-1185">Reference proteome</keyword>
<dbReference type="PROSITE" id="PS50206">
    <property type="entry name" value="RHODANESE_3"/>
    <property type="match status" value="1"/>
</dbReference>
<dbReference type="AlphaFoldDB" id="A0ABD5XSE4"/>
<evidence type="ECO:0000256" key="2">
    <source>
        <dbReference type="SAM" id="MobiDB-lite"/>
    </source>
</evidence>
<dbReference type="InterPro" id="IPR036873">
    <property type="entry name" value="Rhodanese-like_dom_sf"/>
</dbReference>
<evidence type="ECO:0000313" key="4">
    <source>
        <dbReference type="EMBL" id="MFC7138108.1"/>
    </source>
</evidence>
<proteinExistence type="predicted"/>
<feature type="domain" description="Rhodanese" evidence="3">
    <location>
        <begin position="13"/>
        <end position="60"/>
    </location>
</feature>
<dbReference type="Gene3D" id="3.60.15.10">
    <property type="entry name" value="Ribonuclease Z/Hydroxyacylglutathione hydrolase-like"/>
    <property type="match status" value="1"/>
</dbReference>
<keyword evidence="1" id="KW-0479">Metal-binding</keyword>
<accession>A0ABD5XSE4</accession>
<dbReference type="EMBL" id="JBHSZG010000008">
    <property type="protein sequence ID" value="MFC7138108.1"/>
    <property type="molecule type" value="Genomic_DNA"/>
</dbReference>
<evidence type="ECO:0000256" key="1">
    <source>
        <dbReference type="ARBA" id="ARBA00022723"/>
    </source>
</evidence>
<name>A0ABD5XSE4_9EURY</name>
<organism evidence="4 5">
    <name type="scientific">Halobaculum litoreum</name>
    <dbReference type="NCBI Taxonomy" id="3031998"/>
    <lineage>
        <taxon>Archaea</taxon>
        <taxon>Methanobacteriati</taxon>
        <taxon>Methanobacteriota</taxon>
        <taxon>Stenosarchaea group</taxon>
        <taxon>Halobacteria</taxon>
        <taxon>Halobacteriales</taxon>
        <taxon>Haloferacaceae</taxon>
        <taxon>Halobaculum</taxon>
    </lineage>
</organism>
<dbReference type="InterPro" id="IPR051682">
    <property type="entry name" value="Mito_Persulfide_Diox"/>
</dbReference>
<dbReference type="PANTHER" id="PTHR43084">
    <property type="entry name" value="PERSULFIDE DIOXYGENASE ETHE1"/>
    <property type="match status" value="1"/>
</dbReference>
<comment type="caution">
    <text evidence="4">The sequence shown here is derived from an EMBL/GenBank/DDBJ whole genome shotgun (WGS) entry which is preliminary data.</text>
</comment>
<dbReference type="InterPro" id="IPR001279">
    <property type="entry name" value="Metallo-B-lactamas"/>
</dbReference>
<dbReference type="PANTHER" id="PTHR43084:SF1">
    <property type="entry name" value="PERSULFIDE DIOXYGENASE ETHE1, MITOCHONDRIAL"/>
    <property type="match status" value="1"/>
</dbReference>
<feature type="compositionally biased region" description="Polar residues" evidence="2">
    <location>
        <begin position="238"/>
        <end position="250"/>
    </location>
</feature>
<dbReference type="GO" id="GO:0046872">
    <property type="term" value="F:metal ion binding"/>
    <property type="evidence" value="ECO:0007669"/>
    <property type="project" value="UniProtKB-KW"/>
</dbReference>
<feature type="region of interest" description="Disordered" evidence="2">
    <location>
        <begin position="218"/>
        <end position="250"/>
    </location>
</feature>
<protein>
    <submittedName>
        <fullName evidence="4">MBL fold metallo-hydrolase</fullName>
    </submittedName>
</protein>
<evidence type="ECO:0000259" key="3">
    <source>
        <dbReference type="PROSITE" id="PS50206"/>
    </source>
</evidence>